<sequence length="278" mass="30044">MQLSPTVPALLDLDRPGRAYGQDSLGSERKCAARCSDASLLTAILTISLPVCVSAQRRGVGALAGPRCRVAAASKKSSGSLRTRLIKGLRSKDAPDPVAEFRALRDDPLASWCFLNDAQSSQRAALALAIAFLPSFGLVSKLFPFASETGELLPRNILSDVLYSASLACSMVVAILLWIGYKQVKVNQLLRERSIYFEMGGGGYYLKQKSKDAVRKDALIQRYETAPGIARLRRYVLSGLLVAVATTGAGLVTGGEIRRIEEEEDADNGFDKNIHLII</sequence>
<dbReference type="AlphaFoldDB" id="A0A1Q9DP04"/>
<dbReference type="EMBL" id="LSRX01000452">
    <property type="protein sequence ID" value="OLP96899.1"/>
    <property type="molecule type" value="Genomic_DNA"/>
</dbReference>
<reference evidence="2 3" key="1">
    <citation type="submission" date="2016-02" db="EMBL/GenBank/DDBJ databases">
        <title>Genome analysis of coral dinoflagellate symbionts highlights evolutionary adaptations to a symbiotic lifestyle.</title>
        <authorList>
            <person name="Aranda M."/>
            <person name="Li Y."/>
            <person name="Liew Y.J."/>
            <person name="Baumgarten S."/>
            <person name="Simakov O."/>
            <person name="Wilson M."/>
            <person name="Piel J."/>
            <person name="Ashoor H."/>
            <person name="Bougouffa S."/>
            <person name="Bajic V.B."/>
            <person name="Ryu T."/>
            <person name="Ravasi T."/>
            <person name="Bayer T."/>
            <person name="Micklem G."/>
            <person name="Kim H."/>
            <person name="Bhak J."/>
            <person name="Lajeunesse T.C."/>
            <person name="Voolstra C.R."/>
        </authorList>
    </citation>
    <scope>NUCLEOTIDE SEQUENCE [LARGE SCALE GENOMIC DNA]</scope>
    <source>
        <strain evidence="2 3">CCMP2467</strain>
    </source>
</reference>
<feature type="transmembrane region" description="Helical" evidence="1">
    <location>
        <begin position="163"/>
        <end position="181"/>
    </location>
</feature>
<organism evidence="2 3">
    <name type="scientific">Symbiodinium microadriaticum</name>
    <name type="common">Dinoflagellate</name>
    <name type="synonym">Zooxanthella microadriatica</name>
    <dbReference type="NCBI Taxonomy" id="2951"/>
    <lineage>
        <taxon>Eukaryota</taxon>
        <taxon>Sar</taxon>
        <taxon>Alveolata</taxon>
        <taxon>Dinophyceae</taxon>
        <taxon>Suessiales</taxon>
        <taxon>Symbiodiniaceae</taxon>
        <taxon>Symbiodinium</taxon>
    </lineage>
</organism>
<dbReference type="Pfam" id="PF06799">
    <property type="entry name" value="CGLD27-like"/>
    <property type="match status" value="1"/>
</dbReference>
<dbReference type="Proteomes" id="UP000186817">
    <property type="component" value="Unassembled WGS sequence"/>
</dbReference>
<accession>A0A1Q9DP04</accession>
<name>A0A1Q9DP04_SYMMI</name>
<keyword evidence="1" id="KW-0472">Membrane</keyword>
<keyword evidence="1" id="KW-0812">Transmembrane</keyword>
<dbReference type="InterPro" id="IPR009631">
    <property type="entry name" value="CGLD27-like"/>
</dbReference>
<proteinExistence type="predicted"/>
<evidence type="ECO:0000313" key="3">
    <source>
        <dbReference type="Proteomes" id="UP000186817"/>
    </source>
</evidence>
<evidence type="ECO:0000256" key="1">
    <source>
        <dbReference type="SAM" id="Phobius"/>
    </source>
</evidence>
<feature type="transmembrane region" description="Helical" evidence="1">
    <location>
        <begin position="124"/>
        <end position="143"/>
    </location>
</feature>
<gene>
    <name evidence="2" type="ORF">AK812_SmicGene20830</name>
</gene>
<evidence type="ECO:0000313" key="2">
    <source>
        <dbReference type="EMBL" id="OLP96899.1"/>
    </source>
</evidence>
<keyword evidence="1" id="KW-1133">Transmembrane helix</keyword>
<dbReference type="OrthoDB" id="10523241at2759"/>
<protein>
    <submittedName>
        <fullName evidence="2">Uncharacterized protein</fullName>
    </submittedName>
</protein>
<comment type="caution">
    <text evidence="2">The sequence shown here is derived from an EMBL/GenBank/DDBJ whole genome shotgun (WGS) entry which is preliminary data.</text>
</comment>
<keyword evidence="3" id="KW-1185">Reference proteome</keyword>